<organism evidence="2 3">
    <name type="scientific">Stieleria bergensis</name>
    <dbReference type="NCBI Taxonomy" id="2528025"/>
    <lineage>
        <taxon>Bacteria</taxon>
        <taxon>Pseudomonadati</taxon>
        <taxon>Planctomycetota</taxon>
        <taxon>Planctomycetia</taxon>
        <taxon>Pirellulales</taxon>
        <taxon>Pirellulaceae</taxon>
        <taxon>Stieleria</taxon>
    </lineage>
</organism>
<dbReference type="AlphaFoldDB" id="A0A517ST22"/>
<name>A0A517ST22_9BACT</name>
<evidence type="ECO:0000313" key="2">
    <source>
        <dbReference type="EMBL" id="QDT59275.1"/>
    </source>
</evidence>
<feature type="region of interest" description="Disordered" evidence="1">
    <location>
        <begin position="16"/>
        <end position="73"/>
    </location>
</feature>
<evidence type="ECO:0000313" key="3">
    <source>
        <dbReference type="Proteomes" id="UP000315003"/>
    </source>
</evidence>
<dbReference type="Proteomes" id="UP000315003">
    <property type="component" value="Chromosome"/>
</dbReference>
<gene>
    <name evidence="2" type="ORF">SV7mr_17820</name>
</gene>
<sequence length="73" mass="8237">MPKRIAWSRLDRRVGSWERAAAARKPRGHQKASGSIRGPVETVGSELTQFKRIPSDRNNPLEPVEQSAMQSLR</sequence>
<reference evidence="2 3" key="1">
    <citation type="submission" date="2019-02" db="EMBL/GenBank/DDBJ databases">
        <title>Deep-cultivation of Planctomycetes and their phenomic and genomic characterization uncovers novel biology.</title>
        <authorList>
            <person name="Wiegand S."/>
            <person name="Jogler M."/>
            <person name="Boedeker C."/>
            <person name="Pinto D."/>
            <person name="Vollmers J."/>
            <person name="Rivas-Marin E."/>
            <person name="Kohn T."/>
            <person name="Peeters S.H."/>
            <person name="Heuer A."/>
            <person name="Rast P."/>
            <person name="Oberbeckmann S."/>
            <person name="Bunk B."/>
            <person name="Jeske O."/>
            <person name="Meyerdierks A."/>
            <person name="Storesund J.E."/>
            <person name="Kallscheuer N."/>
            <person name="Luecker S."/>
            <person name="Lage O.M."/>
            <person name="Pohl T."/>
            <person name="Merkel B.J."/>
            <person name="Hornburger P."/>
            <person name="Mueller R.-W."/>
            <person name="Bruemmer F."/>
            <person name="Labrenz M."/>
            <person name="Spormann A.M."/>
            <person name="Op den Camp H."/>
            <person name="Overmann J."/>
            <person name="Amann R."/>
            <person name="Jetten M.S.M."/>
            <person name="Mascher T."/>
            <person name="Medema M.H."/>
            <person name="Devos D.P."/>
            <person name="Kaster A.-K."/>
            <person name="Ovreas L."/>
            <person name="Rohde M."/>
            <person name="Galperin M.Y."/>
            <person name="Jogler C."/>
        </authorList>
    </citation>
    <scope>NUCLEOTIDE SEQUENCE [LARGE SCALE GENOMIC DNA]</scope>
    <source>
        <strain evidence="2 3">SV_7m_r</strain>
    </source>
</reference>
<accession>A0A517ST22</accession>
<evidence type="ECO:0000256" key="1">
    <source>
        <dbReference type="SAM" id="MobiDB-lite"/>
    </source>
</evidence>
<dbReference type="EMBL" id="CP036272">
    <property type="protein sequence ID" value="QDT59275.1"/>
    <property type="molecule type" value="Genomic_DNA"/>
</dbReference>
<keyword evidence="3" id="KW-1185">Reference proteome</keyword>
<protein>
    <submittedName>
        <fullName evidence="2">Uncharacterized protein</fullName>
    </submittedName>
</protein>
<proteinExistence type="predicted"/>